<dbReference type="AlphaFoldDB" id="A0AAE0VYU6"/>
<keyword evidence="1" id="KW-0863">Zinc-finger</keyword>
<evidence type="ECO:0000313" key="4">
    <source>
        <dbReference type="Proteomes" id="UP001195483"/>
    </source>
</evidence>
<dbReference type="SUPFAM" id="SSF63829">
    <property type="entry name" value="Calcium-dependent phosphotriesterase"/>
    <property type="match status" value="1"/>
</dbReference>
<dbReference type="CDD" id="cd19756">
    <property type="entry name" value="Bbox2"/>
    <property type="match status" value="1"/>
</dbReference>
<name>A0AAE0VYU6_9BIVA</name>
<accession>A0AAE0VYU6</accession>
<reference evidence="3" key="3">
    <citation type="submission" date="2023-05" db="EMBL/GenBank/DDBJ databases">
        <authorList>
            <person name="Smith C.H."/>
        </authorList>
    </citation>
    <scope>NUCLEOTIDE SEQUENCE</scope>
    <source>
        <strain evidence="3">CHS0354</strain>
        <tissue evidence="3">Mantle</tissue>
    </source>
</reference>
<reference evidence="3" key="2">
    <citation type="journal article" date="2021" name="Genome Biol. Evol.">
        <title>Developing a high-quality reference genome for a parasitic bivalve with doubly uniparental inheritance (Bivalvia: Unionida).</title>
        <authorList>
            <person name="Smith C.H."/>
        </authorList>
    </citation>
    <scope>NUCLEOTIDE SEQUENCE</scope>
    <source>
        <strain evidence="3">CHS0354</strain>
        <tissue evidence="3">Mantle</tissue>
    </source>
</reference>
<reference evidence="3" key="1">
    <citation type="journal article" date="2021" name="Genome Biol. Evol.">
        <title>A High-Quality Reference Genome for a Parasitic Bivalve with Doubly Uniparental Inheritance (Bivalvia: Unionida).</title>
        <authorList>
            <person name="Smith C.H."/>
        </authorList>
    </citation>
    <scope>NUCLEOTIDE SEQUENCE</scope>
    <source>
        <strain evidence="3">CHS0354</strain>
    </source>
</reference>
<feature type="domain" description="B box-type" evidence="2">
    <location>
        <begin position="120"/>
        <end position="165"/>
    </location>
</feature>
<keyword evidence="1" id="KW-0862">Zinc</keyword>
<dbReference type="SUPFAM" id="SSF57845">
    <property type="entry name" value="B-box zinc-binding domain"/>
    <property type="match status" value="1"/>
</dbReference>
<gene>
    <name evidence="3" type="ORF">CHS0354_040762</name>
</gene>
<dbReference type="EMBL" id="JAEAOA010002342">
    <property type="protein sequence ID" value="KAK3594015.1"/>
    <property type="molecule type" value="Genomic_DNA"/>
</dbReference>
<comment type="caution">
    <text evidence="3">The sequence shown here is derived from an EMBL/GenBank/DDBJ whole genome shotgun (WGS) entry which is preliminary data.</text>
</comment>
<protein>
    <recommendedName>
        <fullName evidence="2">B box-type domain-containing protein</fullName>
    </recommendedName>
</protein>
<evidence type="ECO:0000313" key="3">
    <source>
        <dbReference type="EMBL" id="KAK3594015.1"/>
    </source>
</evidence>
<dbReference type="InterPro" id="IPR047153">
    <property type="entry name" value="TRIM45/56/19-like"/>
</dbReference>
<evidence type="ECO:0000256" key="1">
    <source>
        <dbReference type="PROSITE-ProRule" id="PRU00024"/>
    </source>
</evidence>
<dbReference type="PANTHER" id="PTHR25462">
    <property type="entry name" value="BONUS, ISOFORM C-RELATED"/>
    <property type="match status" value="1"/>
</dbReference>
<dbReference type="Gene3D" id="2.120.10.30">
    <property type="entry name" value="TolB, C-terminal domain"/>
    <property type="match status" value="1"/>
</dbReference>
<dbReference type="InterPro" id="IPR011042">
    <property type="entry name" value="6-blade_b-propeller_TolB-like"/>
</dbReference>
<dbReference type="PANTHER" id="PTHR25462:SF296">
    <property type="entry name" value="MEIOTIC P26, ISOFORM F"/>
    <property type="match status" value="1"/>
</dbReference>
<organism evidence="3 4">
    <name type="scientific">Potamilus streckersoni</name>
    <dbReference type="NCBI Taxonomy" id="2493646"/>
    <lineage>
        <taxon>Eukaryota</taxon>
        <taxon>Metazoa</taxon>
        <taxon>Spiralia</taxon>
        <taxon>Lophotrochozoa</taxon>
        <taxon>Mollusca</taxon>
        <taxon>Bivalvia</taxon>
        <taxon>Autobranchia</taxon>
        <taxon>Heteroconchia</taxon>
        <taxon>Palaeoheterodonta</taxon>
        <taxon>Unionida</taxon>
        <taxon>Unionoidea</taxon>
        <taxon>Unionidae</taxon>
        <taxon>Ambleminae</taxon>
        <taxon>Lampsilini</taxon>
        <taxon>Potamilus</taxon>
    </lineage>
</organism>
<dbReference type="InterPro" id="IPR000315">
    <property type="entry name" value="Znf_B-box"/>
</dbReference>
<dbReference type="GO" id="GO:0008270">
    <property type="term" value="F:zinc ion binding"/>
    <property type="evidence" value="ECO:0007669"/>
    <property type="project" value="UniProtKB-KW"/>
</dbReference>
<keyword evidence="4" id="KW-1185">Reference proteome</keyword>
<keyword evidence="1" id="KW-0479">Metal-binding</keyword>
<dbReference type="PROSITE" id="PS50119">
    <property type="entry name" value="ZF_BBOX"/>
    <property type="match status" value="1"/>
</dbReference>
<sequence>MLELTLFLTETKLKESINIQSDTYCPRGITLDTSAAGFQDNPFLDCIIANQDKRNMNCEMSYVNQKDRPQTPIVCNESCVTMSHQCACMQKLDKESPSNHPLEDLSSEAKLSQMYALDGSTLSLCSKHRREKLEFYCQDHEELCCVDCVTEHHKECVSRHVEIDTAAEAAMKNENTVKEKLNRCLSHMKMVTSVVKSGEKELNHQIKCVPNAMQKLRKRVNDLFDSLEEKLTKETLKFHNAQKDILEADDARYSLIIKNLESLVELLNKTVSIGTKTESFILIKKLEEQLKVFEATIKKEQELATTVNVSIDTAKMFDISFEQSPLRSVHVKTYNLTLPEFPLDKPLKDCTAELITLIETSLPEDSGVPLYSNGVLLPNSNVVLVDENNNRCLLFGVSGQLLDSYQFPVSPCEATLIGDNEIAVTVPDESSVFCFCLAENKFNITKQIRCPRGCRCISSVEGGEIAVTYPTYQTERGISFISLNGEEIRNIEMDATGKHLGMINEFVVDSTRNRFIYSSVGENTVYCLSLEGEPMFTYSPEGNGRVGSIDIDAEGNLYVCMYISDDIHQLSVQGELIKVMHISSVGAAYSMCFAKNGNVFLLTNDCDKRVEFFKLA</sequence>
<evidence type="ECO:0000259" key="2">
    <source>
        <dbReference type="PROSITE" id="PS50119"/>
    </source>
</evidence>
<proteinExistence type="predicted"/>
<dbReference type="Proteomes" id="UP001195483">
    <property type="component" value="Unassembled WGS sequence"/>
</dbReference>
<dbReference type="Gene3D" id="3.30.160.60">
    <property type="entry name" value="Classic Zinc Finger"/>
    <property type="match status" value="1"/>
</dbReference>
<dbReference type="Pfam" id="PF00643">
    <property type="entry name" value="zf-B_box"/>
    <property type="match status" value="1"/>
</dbReference>